<evidence type="ECO:0000256" key="5">
    <source>
        <dbReference type="ARBA" id="ARBA00023136"/>
    </source>
</evidence>
<dbReference type="Proteomes" id="UP000279194">
    <property type="component" value="Unassembled WGS sequence"/>
</dbReference>
<dbReference type="GO" id="GO:0005886">
    <property type="term" value="C:plasma membrane"/>
    <property type="evidence" value="ECO:0007669"/>
    <property type="project" value="UniProtKB-SubCell"/>
</dbReference>
<dbReference type="EMBL" id="RCVM01000024">
    <property type="protein sequence ID" value="RLY01654.1"/>
    <property type="molecule type" value="Genomic_DNA"/>
</dbReference>
<feature type="coiled-coil region" evidence="6">
    <location>
        <begin position="493"/>
        <end position="559"/>
    </location>
</feature>
<dbReference type="AlphaFoldDB" id="A0A3L9DLN7"/>
<evidence type="ECO:0000256" key="4">
    <source>
        <dbReference type="ARBA" id="ARBA00022989"/>
    </source>
</evidence>
<dbReference type="OrthoDB" id="5137249at2"/>
<keyword evidence="4 7" id="KW-1133">Transmembrane helix</keyword>
<keyword evidence="3 7" id="KW-0812">Transmembrane</keyword>
<sequence length="1115" mass="122892">MSMRTYWKDIGQSFSSSKGRLFSIFSLMGIGALALVALKVTTPNMRRTAQEFIDETNLMDLSVMADYGLDREDVKELSSLPKANVEFGYLTDVTIADSHDAVRIFSQTKSISQYQLVAGRFPKRNGEIALAEKMSETYQLGDTITFKLLEDGILTDTRFKVVGFVNSAEIWDNDAMGQTKSGTGELTGYGIVPETTFDSDVYMIARISYQDVDQLTYYQDIYEQRLAKYREELKHLLADNGKQRLTTLQASAQADIIKGYDDIHNSEKTLTDAAQAISDGKNKIADGQKQIDSAQEELTSGQEGLAGAVERLADAKAELDANADKLAQSKVELDNAKKALDTTKLQLDKAQEELSRAKATLDSNKAQLEASEQAIASGEQVLQKAQEEIYAKTDALVAAGIDPMTVDEISLAQEELAKKEVELEKARVTFRDGQAQYETGLSTYESNLEAYQSGLSQYESGVNDYHKGMSDYEAGLKVYQVGLEDYQTGQATYQANAEKLEAAQQEISAQQENLNQARSELDKSEKAYQSQKLEADQKLTTARNDLEEAKEEVASLKEPAYTVYTRKTLPGGEGYATYSMGADSISAVGDIFPVVLYGVAAMVTLTTMTRFVDEERQKAGIFKALGYSDGQIIAKFVIYGLVSSLLGTLVGIVIGHFLLSPVIGNILTEGTVIGSSRTYFYPSWTLLAIGLALLSAVVPTYLVARRELGEKAAQLLQAKPPVSGSKILLEKLPFIWRRLSFTHKVTARNIFRYKQRMLMTIFGVAGSVALLFAGLGIQSSISGVADTQFGEIIHYDMIVASKRQKDKKVIEETLKTSRIQRSQAIYFETLSEKIKGSDDDLAINLIVTDSPAFSKDISLRERDSGNVLSLGQSGAIITEKLAKLYGISKGDSLTLTLSDQEVTVVVSGITEMYVGQYLYMTADYYESVTGKTYESNSYLVSLKNKSVKNINNVAADFLAMKEIAAVAQNTALRKTLHTVADSLQSVMIILITLSVLLGVVILYNLTNINVAERIRELSTIKVLGFHNREVTLYIYRETIVLSIIGIAMGLVSGRILHQVILDMIGSNQIMFQPKVAYYVYLIPVIAIIGILGILGWFVNHKLRKVDMLEALKSVE</sequence>
<keyword evidence="2" id="KW-1003">Cell membrane</keyword>
<accession>A0A3L9DLN7</accession>
<feature type="transmembrane region" description="Helical" evidence="7">
    <location>
        <begin position="1038"/>
        <end position="1057"/>
    </location>
</feature>
<dbReference type="Pfam" id="PF02687">
    <property type="entry name" value="FtsX"/>
    <property type="match status" value="2"/>
</dbReference>
<organism evidence="9 10">
    <name type="scientific">Streptococcus hillyeri</name>
    <dbReference type="NCBI Taxonomy" id="2282420"/>
    <lineage>
        <taxon>Bacteria</taxon>
        <taxon>Bacillati</taxon>
        <taxon>Bacillota</taxon>
        <taxon>Bacilli</taxon>
        <taxon>Lactobacillales</taxon>
        <taxon>Streptococcaceae</taxon>
        <taxon>Streptococcus</taxon>
    </lineage>
</organism>
<feature type="transmembrane region" description="Helical" evidence="7">
    <location>
        <begin position="21"/>
        <end position="38"/>
    </location>
</feature>
<evidence type="ECO:0000256" key="6">
    <source>
        <dbReference type="SAM" id="Coils"/>
    </source>
</evidence>
<feature type="transmembrane region" description="Helical" evidence="7">
    <location>
        <begin position="1077"/>
        <end position="1098"/>
    </location>
</feature>
<dbReference type="PANTHER" id="PTHR30287">
    <property type="entry name" value="MEMBRANE COMPONENT OF PREDICTED ABC SUPERFAMILY METABOLITE UPTAKE TRANSPORTER"/>
    <property type="match status" value="1"/>
</dbReference>
<evidence type="ECO:0000256" key="2">
    <source>
        <dbReference type="ARBA" id="ARBA00022475"/>
    </source>
</evidence>
<name>A0A3L9DLN7_9STRE</name>
<keyword evidence="5 7" id="KW-0472">Membrane</keyword>
<feature type="transmembrane region" description="Helical" evidence="7">
    <location>
        <begin position="591"/>
        <end position="612"/>
    </location>
</feature>
<feature type="coiled-coil region" evidence="6">
    <location>
        <begin position="277"/>
        <end position="429"/>
    </location>
</feature>
<feature type="domain" description="ABC3 transporter permease C-terminal" evidence="8">
    <location>
        <begin position="591"/>
        <end position="705"/>
    </location>
</feature>
<proteinExistence type="predicted"/>
<reference evidence="9 10" key="1">
    <citation type="submission" date="2018-10" db="EMBL/GenBank/DDBJ databases">
        <title>Streptococcus hillyeri sp. nov., isolated from equine tracheal sample.</title>
        <authorList>
            <person name="Macfadyen A.C."/>
            <person name="Waller A."/>
            <person name="Paterson G.K."/>
        </authorList>
    </citation>
    <scope>NUCLEOTIDE SEQUENCE [LARGE SCALE GENOMIC DNA]</scope>
    <source>
        <strain evidence="9 10">28462</strain>
    </source>
</reference>
<evidence type="ECO:0000313" key="10">
    <source>
        <dbReference type="Proteomes" id="UP000279194"/>
    </source>
</evidence>
<evidence type="ECO:0000313" key="9">
    <source>
        <dbReference type="EMBL" id="RLY01654.1"/>
    </source>
</evidence>
<keyword evidence="10" id="KW-1185">Reference proteome</keyword>
<comment type="caution">
    <text evidence="9">The sequence shown here is derived from an EMBL/GenBank/DDBJ whole genome shotgun (WGS) entry which is preliminary data.</text>
</comment>
<feature type="transmembrane region" description="Helical" evidence="7">
    <location>
        <begin position="757"/>
        <end position="777"/>
    </location>
</feature>
<feature type="transmembrane region" description="Helical" evidence="7">
    <location>
        <begin position="983"/>
        <end position="1005"/>
    </location>
</feature>
<comment type="subcellular location">
    <subcellularLocation>
        <location evidence="1">Cell membrane</location>
        <topology evidence="1">Multi-pass membrane protein</topology>
    </subcellularLocation>
</comment>
<dbReference type="PANTHER" id="PTHR30287:SF1">
    <property type="entry name" value="INNER MEMBRANE PROTEIN"/>
    <property type="match status" value="1"/>
</dbReference>
<dbReference type="SUPFAM" id="SSF57997">
    <property type="entry name" value="Tropomyosin"/>
    <property type="match status" value="1"/>
</dbReference>
<feature type="transmembrane region" description="Helical" evidence="7">
    <location>
        <begin position="679"/>
        <end position="704"/>
    </location>
</feature>
<protein>
    <submittedName>
        <fullName evidence="9">ABC transporter permease</fullName>
    </submittedName>
</protein>
<keyword evidence="6" id="KW-0175">Coiled coil</keyword>
<evidence type="ECO:0000256" key="7">
    <source>
        <dbReference type="SAM" id="Phobius"/>
    </source>
</evidence>
<gene>
    <name evidence="9" type="ORF">EAF07_09195</name>
</gene>
<feature type="domain" description="ABC3 transporter permease C-terminal" evidence="8">
    <location>
        <begin position="988"/>
        <end position="1098"/>
    </location>
</feature>
<feature type="transmembrane region" description="Helical" evidence="7">
    <location>
        <begin position="633"/>
        <end position="659"/>
    </location>
</feature>
<dbReference type="InterPro" id="IPR038766">
    <property type="entry name" value="Membrane_comp_ABC_pdt"/>
</dbReference>
<evidence type="ECO:0000259" key="8">
    <source>
        <dbReference type="Pfam" id="PF02687"/>
    </source>
</evidence>
<dbReference type="InterPro" id="IPR003838">
    <property type="entry name" value="ABC3_permease_C"/>
</dbReference>
<evidence type="ECO:0000256" key="3">
    <source>
        <dbReference type="ARBA" id="ARBA00022692"/>
    </source>
</evidence>
<evidence type="ECO:0000256" key="1">
    <source>
        <dbReference type="ARBA" id="ARBA00004651"/>
    </source>
</evidence>